<dbReference type="RefSeq" id="WP_100712791.1">
    <property type="nucleotide sequence ID" value="NZ_NPDY01000002.1"/>
</dbReference>
<keyword evidence="4" id="KW-1185">Reference proteome</keyword>
<dbReference type="EMBL" id="NPDZ01000003">
    <property type="protein sequence ID" value="PJZ73993.1"/>
    <property type="molecule type" value="Genomic_DNA"/>
</dbReference>
<comment type="caution">
    <text evidence="3">The sequence shown here is derived from an EMBL/GenBank/DDBJ whole genome shotgun (WGS) entry which is preliminary data.</text>
</comment>
<dbReference type="OrthoDB" id="326390at2"/>
<keyword evidence="1" id="KW-0812">Transmembrane</keyword>
<dbReference type="AlphaFoldDB" id="A0A2M9ZPY9"/>
<dbReference type="Proteomes" id="UP000231962">
    <property type="component" value="Unassembled WGS sequence"/>
</dbReference>
<name>A0A2M9ZPY9_9LEPT</name>
<evidence type="ECO:0000313" key="4">
    <source>
        <dbReference type="Proteomes" id="UP000231962"/>
    </source>
</evidence>
<feature type="transmembrane region" description="Helical" evidence="1">
    <location>
        <begin position="14"/>
        <end position="36"/>
    </location>
</feature>
<dbReference type="EMBL" id="NPDY01000002">
    <property type="protein sequence ID" value="PJZ70785.1"/>
    <property type="molecule type" value="Genomic_DNA"/>
</dbReference>
<gene>
    <name evidence="2" type="ORF">CH360_04540</name>
    <name evidence="3" type="ORF">CH373_07680</name>
</gene>
<evidence type="ECO:0008006" key="6">
    <source>
        <dbReference type="Google" id="ProtNLM"/>
    </source>
</evidence>
<reference evidence="4 5" key="1">
    <citation type="submission" date="2017-07" db="EMBL/GenBank/DDBJ databases">
        <title>Leptospira spp. isolated from tropical soils.</title>
        <authorList>
            <person name="Thibeaux R."/>
            <person name="Iraola G."/>
            <person name="Ferres I."/>
            <person name="Bierque E."/>
            <person name="Girault D."/>
            <person name="Soupe-Gilbert M.-E."/>
            <person name="Picardeau M."/>
            <person name="Goarant C."/>
        </authorList>
    </citation>
    <scope>NUCLEOTIDE SEQUENCE [LARGE SCALE GENOMIC DNA]</scope>
    <source>
        <strain evidence="3 5">FH1-B-B1</strain>
        <strain evidence="2 4">FH1-B-C1</strain>
    </source>
</reference>
<evidence type="ECO:0000313" key="2">
    <source>
        <dbReference type="EMBL" id="PJZ70785.1"/>
    </source>
</evidence>
<evidence type="ECO:0000256" key="1">
    <source>
        <dbReference type="SAM" id="Phobius"/>
    </source>
</evidence>
<protein>
    <recommendedName>
        <fullName evidence="6">Thioredoxin-like fold domain-containing protein</fullName>
    </recommendedName>
</protein>
<keyword evidence="1" id="KW-0472">Membrane</keyword>
<organism evidence="3 5">
    <name type="scientific">Leptospira perolatii</name>
    <dbReference type="NCBI Taxonomy" id="2023191"/>
    <lineage>
        <taxon>Bacteria</taxon>
        <taxon>Pseudomonadati</taxon>
        <taxon>Spirochaetota</taxon>
        <taxon>Spirochaetia</taxon>
        <taxon>Leptospirales</taxon>
        <taxon>Leptospiraceae</taxon>
        <taxon>Leptospira</taxon>
    </lineage>
</organism>
<sequence>MKQISEITRLRKRILLGIFGIFCGILSTFVLFYFLFSARKNLQESDLNTRQAALREAESSNAKGVLLLIEPKNCTLCKSVSDKLTNLAKSDWVFLRIQEENPEYEELLQDDRFAARLGALKGGIPVWGAWNLNEELIYIGEGLPEETLLDKLKSWGTKPENLKAPE</sequence>
<keyword evidence="1" id="KW-1133">Transmembrane helix</keyword>
<dbReference type="Proteomes" id="UP000231990">
    <property type="component" value="Unassembled WGS sequence"/>
</dbReference>
<evidence type="ECO:0000313" key="5">
    <source>
        <dbReference type="Proteomes" id="UP000231990"/>
    </source>
</evidence>
<proteinExistence type="predicted"/>
<accession>A0A2M9ZPY9</accession>
<evidence type="ECO:0000313" key="3">
    <source>
        <dbReference type="EMBL" id="PJZ73993.1"/>
    </source>
</evidence>